<dbReference type="EC" id="6.1.1.6" evidence="8"/>
<keyword evidence="4 8" id="KW-0547">Nucleotide-binding</keyword>
<sequence length="493" mass="55641">MADTPSTTPTSSEADLIAVRREKMAKIRAMGMNPFGGRFECNTNPADLKANFEEGKQVSLIGRIMSIRDMGKSQFFSLADVRGTIQGFLSRKDVSEETWALWKLLDRGDWIGISGEAFTTKRGEPSVHVRELKVLSKSLRPLPDKWHGLSDQEMCYRRRHLDLMSNEESADRLVKRSLIVAEVRRFLQDRGFLEVETPMLQSVAGGASASPFETYHNALKMPLTLRIAPELYLKRLLVGGFTKVFELNRNFRNEGISRRHNPEFTVLEVYEAGGDFESMADMVEDLICTLAEKFCGGLCIEHKDEEGNVDHVVDLTRPWKRSSYEELVKGAAGDDWFALTPEQRRARAENELQVELSDDMSDTDVTQHVYEKLVESKMMNPCFVTHVAKDLVPLAKLNPDNPEVVDVFELVMNGQEICPGYSELNDPDEQRERLEHQAGEEPQKVDYDFIETLESGMPSAGGIGIGIDRLVMMLTGAMSIRDVILFPQLKNKA</sequence>
<keyword evidence="8 9" id="KW-0460">Magnesium</keyword>
<dbReference type="AlphaFoldDB" id="A0A1C7P8W5"/>
<dbReference type="PRINTS" id="PR00982">
    <property type="entry name" value="TRNASYNTHLYS"/>
</dbReference>
<evidence type="ECO:0000313" key="12">
    <source>
        <dbReference type="Proteomes" id="UP000176204"/>
    </source>
</evidence>
<evidence type="ECO:0000256" key="6">
    <source>
        <dbReference type="ARBA" id="ARBA00023146"/>
    </source>
</evidence>
<organism evidence="11 12">
    <name type="scientific">Akkermansia glycaniphila</name>
    <dbReference type="NCBI Taxonomy" id="1679444"/>
    <lineage>
        <taxon>Bacteria</taxon>
        <taxon>Pseudomonadati</taxon>
        <taxon>Verrucomicrobiota</taxon>
        <taxon>Verrucomicrobiia</taxon>
        <taxon>Verrucomicrobiales</taxon>
        <taxon>Akkermansiaceae</taxon>
        <taxon>Akkermansia</taxon>
    </lineage>
</organism>
<dbReference type="Proteomes" id="UP000176204">
    <property type="component" value="Chromosome I"/>
</dbReference>
<dbReference type="SUPFAM" id="SSF55681">
    <property type="entry name" value="Class II aaRS and biotin synthetases"/>
    <property type="match status" value="1"/>
</dbReference>
<dbReference type="InterPro" id="IPR044136">
    <property type="entry name" value="Lys-tRNA-ligase_II_N"/>
</dbReference>
<dbReference type="KEGG" id="agl:PYTT_1808"/>
<dbReference type="EMBL" id="LT629973">
    <property type="protein sequence ID" value="SEH93036.1"/>
    <property type="molecule type" value="Genomic_DNA"/>
</dbReference>
<dbReference type="Gene3D" id="3.30.930.10">
    <property type="entry name" value="Bira Bifunctional Protein, Domain 2"/>
    <property type="match status" value="1"/>
</dbReference>
<evidence type="ECO:0000256" key="9">
    <source>
        <dbReference type="RuleBase" id="RU000336"/>
    </source>
</evidence>
<name>A0A1C7P8W5_9BACT</name>
<dbReference type="NCBIfam" id="NF001756">
    <property type="entry name" value="PRK00484.1"/>
    <property type="match status" value="1"/>
</dbReference>
<dbReference type="GO" id="GO:0000287">
    <property type="term" value="F:magnesium ion binding"/>
    <property type="evidence" value="ECO:0007669"/>
    <property type="project" value="UniProtKB-UniRule"/>
</dbReference>
<reference evidence="12" key="1">
    <citation type="submission" date="2016-09" db="EMBL/GenBank/DDBJ databases">
        <authorList>
            <person name="Koehorst J."/>
        </authorList>
    </citation>
    <scope>NUCLEOTIDE SEQUENCE [LARGE SCALE GENOMIC DNA]</scope>
</reference>
<dbReference type="Gene3D" id="2.40.50.140">
    <property type="entry name" value="Nucleic acid-binding proteins"/>
    <property type="match status" value="1"/>
</dbReference>
<keyword evidence="2 8" id="KW-0436">Ligase</keyword>
<dbReference type="PROSITE" id="PS50862">
    <property type="entry name" value="AA_TRNA_LIGASE_II"/>
    <property type="match status" value="1"/>
</dbReference>
<dbReference type="OrthoDB" id="9802326at2"/>
<dbReference type="PATRIC" id="fig|1679444.3.peg.1775"/>
<feature type="binding site" evidence="8">
    <location>
        <position position="416"/>
    </location>
    <ligand>
        <name>Mg(2+)</name>
        <dbReference type="ChEBI" id="CHEBI:18420"/>
        <label>2</label>
    </ligand>
</feature>
<feature type="binding site" evidence="8">
    <location>
        <position position="409"/>
    </location>
    <ligand>
        <name>Mg(2+)</name>
        <dbReference type="ChEBI" id="CHEBI:18420"/>
        <label>1</label>
    </ligand>
</feature>
<evidence type="ECO:0000256" key="3">
    <source>
        <dbReference type="ARBA" id="ARBA00022723"/>
    </source>
</evidence>
<evidence type="ECO:0000256" key="1">
    <source>
        <dbReference type="ARBA" id="ARBA00008226"/>
    </source>
</evidence>
<dbReference type="GO" id="GO:0000049">
    <property type="term" value="F:tRNA binding"/>
    <property type="evidence" value="ECO:0007669"/>
    <property type="project" value="TreeGrafter"/>
</dbReference>
<comment type="catalytic activity">
    <reaction evidence="7 8 9">
        <text>tRNA(Lys) + L-lysine + ATP = L-lysyl-tRNA(Lys) + AMP + diphosphate</text>
        <dbReference type="Rhea" id="RHEA:20792"/>
        <dbReference type="Rhea" id="RHEA-COMP:9696"/>
        <dbReference type="Rhea" id="RHEA-COMP:9697"/>
        <dbReference type="ChEBI" id="CHEBI:30616"/>
        <dbReference type="ChEBI" id="CHEBI:32551"/>
        <dbReference type="ChEBI" id="CHEBI:33019"/>
        <dbReference type="ChEBI" id="CHEBI:78442"/>
        <dbReference type="ChEBI" id="CHEBI:78529"/>
        <dbReference type="ChEBI" id="CHEBI:456215"/>
        <dbReference type="EC" id="6.1.1.6"/>
    </reaction>
</comment>
<dbReference type="InterPro" id="IPR002313">
    <property type="entry name" value="Lys-tRNA-ligase_II"/>
</dbReference>
<dbReference type="InterPro" id="IPR018149">
    <property type="entry name" value="Lys-tRNA-synth_II_C"/>
</dbReference>
<dbReference type="InterPro" id="IPR004364">
    <property type="entry name" value="Aa-tRNA-synt_II"/>
</dbReference>
<protein>
    <recommendedName>
        <fullName evidence="8">Lysine--tRNA ligase</fullName>
        <ecNumber evidence="8">6.1.1.6</ecNumber>
    </recommendedName>
    <alternativeName>
        <fullName evidence="8">Lysyl-tRNA synthetase</fullName>
        <shortName evidence="8">LysRS</shortName>
    </alternativeName>
</protein>
<keyword evidence="8" id="KW-0648">Protein biosynthesis</keyword>
<keyword evidence="8" id="KW-0963">Cytoplasm</keyword>
<dbReference type="Pfam" id="PF01336">
    <property type="entry name" value="tRNA_anti-codon"/>
    <property type="match status" value="1"/>
</dbReference>
<evidence type="ECO:0000256" key="8">
    <source>
        <dbReference type="HAMAP-Rule" id="MF_00252"/>
    </source>
</evidence>
<keyword evidence="5 8" id="KW-0067">ATP-binding</keyword>
<dbReference type="Pfam" id="PF00152">
    <property type="entry name" value="tRNA-synt_2"/>
    <property type="match status" value="1"/>
</dbReference>
<dbReference type="GO" id="GO:0005524">
    <property type="term" value="F:ATP binding"/>
    <property type="evidence" value="ECO:0007669"/>
    <property type="project" value="UniProtKB-UniRule"/>
</dbReference>
<feature type="binding site" evidence="8">
    <location>
        <position position="416"/>
    </location>
    <ligand>
        <name>Mg(2+)</name>
        <dbReference type="ChEBI" id="CHEBI:18420"/>
        <label>1</label>
    </ligand>
</feature>
<dbReference type="GO" id="GO:0006430">
    <property type="term" value="P:lysyl-tRNA aminoacylation"/>
    <property type="evidence" value="ECO:0007669"/>
    <property type="project" value="UniProtKB-UniRule"/>
</dbReference>
<dbReference type="CDD" id="cd04322">
    <property type="entry name" value="LysRS_N"/>
    <property type="match status" value="1"/>
</dbReference>
<keyword evidence="3 8" id="KW-0479">Metal-binding</keyword>
<comment type="subunit">
    <text evidence="8">Homodimer.</text>
</comment>
<evidence type="ECO:0000256" key="2">
    <source>
        <dbReference type="ARBA" id="ARBA00022598"/>
    </source>
</evidence>
<evidence type="ECO:0000259" key="10">
    <source>
        <dbReference type="PROSITE" id="PS50862"/>
    </source>
</evidence>
<dbReference type="RefSeq" id="WP_067777775.1">
    <property type="nucleotide sequence ID" value="NZ_JACVVN010000012.1"/>
</dbReference>
<dbReference type="HAMAP" id="MF_00252">
    <property type="entry name" value="Lys_tRNA_synth_class2"/>
    <property type="match status" value="1"/>
</dbReference>
<gene>
    <name evidence="8" type="primary">lysS</name>
    <name evidence="11" type="ORF">PYTT_1808</name>
</gene>
<dbReference type="PANTHER" id="PTHR42918:SF15">
    <property type="entry name" value="LYSINE--TRNA LIGASE, CHLOROPLASTIC_MITOCHONDRIAL"/>
    <property type="match status" value="1"/>
</dbReference>
<evidence type="ECO:0000256" key="5">
    <source>
        <dbReference type="ARBA" id="ARBA00022840"/>
    </source>
</evidence>
<proteinExistence type="inferred from homology"/>
<dbReference type="SUPFAM" id="SSF50249">
    <property type="entry name" value="Nucleic acid-binding proteins"/>
    <property type="match status" value="1"/>
</dbReference>
<feature type="domain" description="Aminoacyl-transfer RNA synthetases class-II family profile" evidence="10">
    <location>
        <begin position="176"/>
        <end position="487"/>
    </location>
</feature>
<evidence type="ECO:0000313" key="11">
    <source>
        <dbReference type="EMBL" id="SEH93036.1"/>
    </source>
</evidence>
<comment type="similarity">
    <text evidence="1 8">Belongs to the class-II aminoacyl-tRNA synthetase family.</text>
</comment>
<comment type="subcellular location">
    <subcellularLocation>
        <location evidence="8">Cytoplasm</location>
    </subcellularLocation>
</comment>
<dbReference type="InterPro" id="IPR004365">
    <property type="entry name" value="NA-bd_OB_tRNA"/>
</dbReference>
<evidence type="ECO:0000256" key="4">
    <source>
        <dbReference type="ARBA" id="ARBA00022741"/>
    </source>
</evidence>
<comment type="cofactor">
    <cofactor evidence="8 9">
        <name>Mg(2+)</name>
        <dbReference type="ChEBI" id="CHEBI:18420"/>
    </cofactor>
    <text evidence="8 9">Binds 3 Mg(2+) ions per subunit.</text>
</comment>
<dbReference type="STRING" id="1679444.PYTT_1808"/>
<dbReference type="GO" id="GO:0004824">
    <property type="term" value="F:lysine-tRNA ligase activity"/>
    <property type="evidence" value="ECO:0007669"/>
    <property type="project" value="UniProtKB-UniRule"/>
</dbReference>
<evidence type="ECO:0000256" key="7">
    <source>
        <dbReference type="ARBA" id="ARBA00048573"/>
    </source>
</evidence>
<keyword evidence="12" id="KW-1185">Reference proteome</keyword>
<dbReference type="InterPro" id="IPR045864">
    <property type="entry name" value="aa-tRNA-synth_II/BPL/LPL"/>
</dbReference>
<keyword evidence="6 8" id="KW-0030">Aminoacyl-tRNA synthetase</keyword>
<dbReference type="GO" id="GO:0005829">
    <property type="term" value="C:cytosol"/>
    <property type="evidence" value="ECO:0007669"/>
    <property type="project" value="TreeGrafter"/>
</dbReference>
<accession>A0A1C7P8W5</accession>
<dbReference type="InterPro" id="IPR012340">
    <property type="entry name" value="NA-bd_OB-fold"/>
</dbReference>
<dbReference type="InterPro" id="IPR006195">
    <property type="entry name" value="aa-tRNA-synth_II"/>
</dbReference>
<dbReference type="NCBIfam" id="TIGR00499">
    <property type="entry name" value="lysS_bact"/>
    <property type="match status" value="1"/>
</dbReference>
<dbReference type="PANTHER" id="PTHR42918">
    <property type="entry name" value="LYSYL-TRNA SYNTHETASE"/>
    <property type="match status" value="1"/>
</dbReference>